<organism evidence="1 2">
    <name type="scientific">Klebsiella phage vB_KpnM_KB57</name>
    <dbReference type="NCBI Taxonomy" id="1719140"/>
    <lineage>
        <taxon>Viruses</taxon>
        <taxon>Duplodnaviria</taxon>
        <taxon>Heunggongvirae</taxon>
        <taxon>Uroviricota</taxon>
        <taxon>Caudoviricetes</taxon>
        <taxon>Vequintavirinae</taxon>
        <taxon>Mydovirus</taxon>
        <taxon>Mydovirus KB57</taxon>
    </lineage>
</organism>
<protein>
    <submittedName>
        <fullName evidence="1">Uncharacterized protein</fullName>
    </submittedName>
</protein>
<evidence type="ECO:0000313" key="1">
    <source>
        <dbReference type="EMBL" id="ALM02532.1"/>
    </source>
</evidence>
<dbReference type="OrthoDB" id="13628at10239"/>
<dbReference type="EMBL" id="KT934943">
    <property type="protein sequence ID" value="ALM02532.1"/>
    <property type="molecule type" value="Genomic_DNA"/>
</dbReference>
<name>A0A0S1S2K0_9CAUD</name>
<reference evidence="1 2" key="1">
    <citation type="submission" date="2015-10" db="EMBL/GenBank/DDBJ databases">
        <title>Complete genome sequence of Klebsiella pneumoniae bacteriophage vB_KpnM_KB57.</title>
        <authorList>
            <person name="Volozhantsev N.V."/>
            <person name="Popova A.V."/>
            <person name="Krasilnikova V.M."/>
            <person name="Bogun A.G."/>
        </authorList>
    </citation>
    <scope>NUCLEOTIDE SEQUENCE [LARGE SCALE GENOMIC DNA]</scope>
</reference>
<dbReference type="GeneID" id="26523111"/>
<proteinExistence type="predicted"/>
<dbReference type="Proteomes" id="UP000203990">
    <property type="component" value="Segment"/>
</dbReference>
<dbReference type="KEGG" id="vg:26523111"/>
<accession>A0A0S1S2K0</accession>
<sequence>MTVSIHGILSHRRLMELKNCGVVEPEFFESEVTKYYNLYLKVVAESLYRMNDGFFTRMIYSRSAAERDASWMFPDRRDLLEHLIYLDGKSQYVSLTKEELNHFTLLHQAAVASERAKRVLLCFKYSDQVLVDDDSGFNIDWLLRNAYTLRQLIVDANGETQDAE</sequence>
<keyword evidence="2" id="KW-1185">Reference proteome</keyword>
<evidence type="ECO:0000313" key="2">
    <source>
        <dbReference type="Proteomes" id="UP000203990"/>
    </source>
</evidence>
<dbReference type="RefSeq" id="YP_009187758.1">
    <property type="nucleotide sequence ID" value="NC_028659.1"/>
</dbReference>
<gene>
    <name evidence="1" type="ORF">KB57_145</name>
</gene>